<organism evidence="2">
    <name type="scientific">Paramoeba aestuarina</name>
    <dbReference type="NCBI Taxonomy" id="180227"/>
    <lineage>
        <taxon>Eukaryota</taxon>
        <taxon>Amoebozoa</taxon>
        <taxon>Discosea</taxon>
        <taxon>Flabellinia</taxon>
        <taxon>Dactylopodida</taxon>
        <taxon>Paramoebidae</taxon>
        <taxon>Paramoeba</taxon>
    </lineage>
</organism>
<protein>
    <submittedName>
        <fullName evidence="2">Uncharacterized protein</fullName>
    </submittedName>
</protein>
<feature type="region of interest" description="Disordered" evidence="1">
    <location>
        <begin position="135"/>
        <end position="160"/>
    </location>
</feature>
<feature type="compositionally biased region" description="Basic and acidic residues" evidence="1">
    <location>
        <begin position="37"/>
        <end position="46"/>
    </location>
</feature>
<feature type="compositionally biased region" description="Basic and acidic residues" evidence="1">
    <location>
        <begin position="135"/>
        <end position="154"/>
    </location>
</feature>
<dbReference type="AlphaFoldDB" id="A0A7S4KBI8"/>
<reference evidence="2" key="1">
    <citation type="submission" date="2021-01" db="EMBL/GenBank/DDBJ databases">
        <authorList>
            <person name="Corre E."/>
            <person name="Pelletier E."/>
            <person name="Niang G."/>
            <person name="Scheremetjew M."/>
            <person name="Finn R."/>
            <person name="Kale V."/>
            <person name="Holt S."/>
            <person name="Cochrane G."/>
            <person name="Meng A."/>
            <person name="Brown T."/>
            <person name="Cohen L."/>
        </authorList>
    </citation>
    <scope>NUCLEOTIDE SEQUENCE</scope>
    <source>
        <strain evidence="2">SoJaBio B1-5/56/2</strain>
    </source>
</reference>
<evidence type="ECO:0000313" key="2">
    <source>
        <dbReference type="EMBL" id="CAE2289291.1"/>
    </source>
</evidence>
<proteinExistence type="predicted"/>
<dbReference type="EMBL" id="HBKR01007624">
    <property type="protein sequence ID" value="CAE2289291.1"/>
    <property type="molecule type" value="Transcribed_RNA"/>
</dbReference>
<evidence type="ECO:0000256" key="1">
    <source>
        <dbReference type="SAM" id="MobiDB-lite"/>
    </source>
</evidence>
<accession>A0A7S4KBI8</accession>
<gene>
    <name evidence="2" type="ORF">NAES01612_LOCUS5019</name>
</gene>
<feature type="compositionally biased region" description="Acidic residues" evidence="1">
    <location>
        <begin position="47"/>
        <end position="56"/>
    </location>
</feature>
<feature type="region of interest" description="Disordered" evidence="1">
    <location>
        <begin position="37"/>
        <end position="68"/>
    </location>
</feature>
<sequence>MSPSFPLDPKEFLISGFDITNSHFIFFVKRWKHRDDYEDDQPREWSDSEEDEEEEDETKHDRKQKKQTKKLFQEEELCRFRYRLLRPQIYAHLNIIYDYEYWESTCDDYFQKLTPHWGYVDSFSSSSGKSEMELAKMGLERKKERQRERERERATMNIKG</sequence>
<name>A0A7S4KBI8_9EUKA</name>